<keyword evidence="11" id="KW-1185">Reference proteome</keyword>
<evidence type="ECO:0000256" key="3">
    <source>
        <dbReference type="ARBA" id="ARBA00022737"/>
    </source>
</evidence>
<comment type="caution">
    <text evidence="10">The sequence shown here is derived from an EMBL/GenBank/DDBJ whole genome shotgun (WGS) entry which is preliminary data.</text>
</comment>
<feature type="domain" description="C2H2-type" evidence="9">
    <location>
        <begin position="2"/>
        <end position="34"/>
    </location>
</feature>
<evidence type="ECO:0000313" key="11">
    <source>
        <dbReference type="Proteomes" id="UP000887013"/>
    </source>
</evidence>
<keyword evidence="4 7" id="KW-0863">Zinc-finger</keyword>
<dbReference type="AlphaFoldDB" id="A0A8X6JTZ5"/>
<feature type="domain" description="C2H2-type" evidence="9">
    <location>
        <begin position="59"/>
        <end position="86"/>
    </location>
</feature>
<organism evidence="10 11">
    <name type="scientific">Nephila pilipes</name>
    <name type="common">Giant wood spider</name>
    <name type="synonym">Nephila maculata</name>
    <dbReference type="NCBI Taxonomy" id="299642"/>
    <lineage>
        <taxon>Eukaryota</taxon>
        <taxon>Metazoa</taxon>
        <taxon>Ecdysozoa</taxon>
        <taxon>Arthropoda</taxon>
        <taxon>Chelicerata</taxon>
        <taxon>Arachnida</taxon>
        <taxon>Araneae</taxon>
        <taxon>Araneomorphae</taxon>
        <taxon>Entelegynae</taxon>
        <taxon>Araneoidea</taxon>
        <taxon>Nephilidae</taxon>
        <taxon>Nephila</taxon>
    </lineage>
</organism>
<comment type="subcellular location">
    <subcellularLocation>
        <location evidence="1">Nucleus</location>
    </subcellularLocation>
</comment>
<keyword evidence="3" id="KW-0677">Repeat</keyword>
<evidence type="ECO:0000256" key="4">
    <source>
        <dbReference type="ARBA" id="ARBA00022771"/>
    </source>
</evidence>
<dbReference type="PROSITE" id="PS00028">
    <property type="entry name" value="ZINC_FINGER_C2H2_1"/>
    <property type="match status" value="1"/>
</dbReference>
<keyword evidence="2" id="KW-0479">Metal-binding</keyword>
<proteinExistence type="predicted"/>
<evidence type="ECO:0000256" key="5">
    <source>
        <dbReference type="ARBA" id="ARBA00022833"/>
    </source>
</evidence>
<dbReference type="InterPro" id="IPR036236">
    <property type="entry name" value="Znf_C2H2_sf"/>
</dbReference>
<feature type="domain" description="C2H2-type" evidence="9">
    <location>
        <begin position="31"/>
        <end position="59"/>
    </location>
</feature>
<dbReference type="GO" id="GO:0005634">
    <property type="term" value="C:nucleus"/>
    <property type="evidence" value="ECO:0007669"/>
    <property type="project" value="UniProtKB-SubCell"/>
</dbReference>
<evidence type="ECO:0000256" key="6">
    <source>
        <dbReference type="ARBA" id="ARBA00023242"/>
    </source>
</evidence>
<evidence type="ECO:0000313" key="10">
    <source>
        <dbReference type="EMBL" id="GFS36677.1"/>
    </source>
</evidence>
<dbReference type="Pfam" id="PF00096">
    <property type="entry name" value="zf-C2H2"/>
    <property type="match status" value="3"/>
</dbReference>
<dbReference type="SUPFAM" id="SSF57667">
    <property type="entry name" value="beta-beta-alpha zinc fingers"/>
    <property type="match status" value="2"/>
</dbReference>
<accession>A0A8X6JTZ5</accession>
<evidence type="ECO:0000259" key="9">
    <source>
        <dbReference type="PROSITE" id="PS50157"/>
    </source>
</evidence>
<evidence type="ECO:0000256" key="7">
    <source>
        <dbReference type="PROSITE-ProRule" id="PRU00042"/>
    </source>
</evidence>
<dbReference type="EMBL" id="BMAW01088801">
    <property type="protein sequence ID" value="GFS36677.1"/>
    <property type="molecule type" value="Genomic_DNA"/>
</dbReference>
<dbReference type="OrthoDB" id="6496232at2759"/>
<dbReference type="PANTHER" id="PTHR24394">
    <property type="entry name" value="ZINC FINGER PROTEIN"/>
    <property type="match status" value="1"/>
</dbReference>
<dbReference type="GO" id="GO:0000981">
    <property type="term" value="F:DNA-binding transcription factor activity, RNA polymerase II-specific"/>
    <property type="evidence" value="ECO:0007669"/>
    <property type="project" value="TreeGrafter"/>
</dbReference>
<name>A0A8X6JTZ5_NEPPI</name>
<dbReference type="Proteomes" id="UP000887013">
    <property type="component" value="Unassembled WGS sequence"/>
</dbReference>
<feature type="region of interest" description="Disordered" evidence="8">
    <location>
        <begin position="100"/>
        <end position="142"/>
    </location>
</feature>
<dbReference type="InterPro" id="IPR013087">
    <property type="entry name" value="Znf_C2H2_type"/>
</dbReference>
<evidence type="ECO:0000256" key="2">
    <source>
        <dbReference type="ARBA" id="ARBA00022723"/>
    </source>
</evidence>
<dbReference type="Gene3D" id="3.30.160.60">
    <property type="entry name" value="Classic Zinc Finger"/>
    <property type="match status" value="2"/>
</dbReference>
<protein>
    <submittedName>
        <fullName evidence="10">C2H2-type domain-containing protein</fullName>
    </submittedName>
</protein>
<dbReference type="SMART" id="SM00355">
    <property type="entry name" value="ZnF_C2H2"/>
    <property type="match status" value="3"/>
</dbReference>
<evidence type="ECO:0000256" key="8">
    <source>
        <dbReference type="SAM" id="MobiDB-lite"/>
    </source>
</evidence>
<keyword evidence="5" id="KW-0862">Zinc</keyword>
<gene>
    <name evidence="10" type="primary">X975_17934</name>
    <name evidence="10" type="ORF">NPIL_109921</name>
</gene>
<keyword evidence="6" id="KW-0539">Nucleus</keyword>
<feature type="compositionally biased region" description="Polar residues" evidence="8">
    <location>
        <begin position="109"/>
        <end position="136"/>
    </location>
</feature>
<dbReference type="PROSITE" id="PS50157">
    <property type="entry name" value="ZINC_FINGER_C2H2_2"/>
    <property type="match status" value="3"/>
</dbReference>
<dbReference type="PANTHER" id="PTHR24394:SF44">
    <property type="entry name" value="ZINC FINGER PROTEIN 271-LIKE"/>
    <property type="match status" value="1"/>
</dbReference>
<sequence>MVSCNVCGKCFNTNYNLKRHTLLVLEKKYSHQCPDCSKKFAQPSDLKRHKDSVHSAEKIVCEFCGTSFTRRDNLLHHLNNGNCQRKLQKEAGKKKRLDLTISNRKKKSQLSTSAENSAAVLETSTTVPENSTTVPENSDDVPEKISLPTKESESAFQKAYKSFNLFNNDSSQGIKEFLLLRKGETVFIFRNELKTYKSLKVSKWVHCIYLKETDEGEMIKNVEFKTSNNEVFQETNLVSLYDTMSEKIVKESEDFEGKDSGWTLDKILRLEDRTNRYSPFRGSSSFIEVPKQIAETKAISSMSSIKRILNVSCGLFSQLSTPAPTTPTRRQVMPLT</sequence>
<evidence type="ECO:0000256" key="1">
    <source>
        <dbReference type="ARBA" id="ARBA00004123"/>
    </source>
</evidence>
<dbReference type="GO" id="GO:0008270">
    <property type="term" value="F:zinc ion binding"/>
    <property type="evidence" value="ECO:0007669"/>
    <property type="project" value="UniProtKB-KW"/>
</dbReference>
<reference evidence="10" key="1">
    <citation type="submission" date="2020-08" db="EMBL/GenBank/DDBJ databases">
        <title>Multicomponent nature underlies the extraordinary mechanical properties of spider dragline silk.</title>
        <authorList>
            <person name="Kono N."/>
            <person name="Nakamura H."/>
            <person name="Mori M."/>
            <person name="Yoshida Y."/>
            <person name="Ohtoshi R."/>
            <person name="Malay A.D."/>
            <person name="Moran D.A.P."/>
            <person name="Tomita M."/>
            <person name="Numata K."/>
            <person name="Arakawa K."/>
        </authorList>
    </citation>
    <scope>NUCLEOTIDE SEQUENCE</scope>
</reference>